<name>A0A4S4LTV1_9AGAM</name>
<sequence length="68" mass="7124">MQLLALLVPFFALLTTVVADSDASGSTSATPTVVTATRLVKSLAPIYPYFVTNTEAVVWTQTPVPVAA</sequence>
<proteinExistence type="predicted"/>
<dbReference type="Proteomes" id="UP000310158">
    <property type="component" value="Unassembled WGS sequence"/>
</dbReference>
<feature type="chain" id="PRO_5020415474" evidence="1">
    <location>
        <begin position="20"/>
        <end position="68"/>
    </location>
</feature>
<reference evidence="2 3" key="1">
    <citation type="submission" date="2019-02" db="EMBL/GenBank/DDBJ databases">
        <title>Genome sequencing of the rare red list fungi Bondarzewia mesenterica.</title>
        <authorList>
            <person name="Buettner E."/>
            <person name="Kellner H."/>
        </authorList>
    </citation>
    <scope>NUCLEOTIDE SEQUENCE [LARGE SCALE GENOMIC DNA]</scope>
    <source>
        <strain evidence="2 3">DSM 108281</strain>
    </source>
</reference>
<keyword evidence="1" id="KW-0732">Signal</keyword>
<evidence type="ECO:0000313" key="3">
    <source>
        <dbReference type="Proteomes" id="UP000310158"/>
    </source>
</evidence>
<evidence type="ECO:0000313" key="2">
    <source>
        <dbReference type="EMBL" id="THH15071.1"/>
    </source>
</evidence>
<keyword evidence="3" id="KW-1185">Reference proteome</keyword>
<accession>A0A4S4LTV1</accession>
<organism evidence="2 3">
    <name type="scientific">Bondarzewia mesenterica</name>
    <dbReference type="NCBI Taxonomy" id="1095465"/>
    <lineage>
        <taxon>Eukaryota</taxon>
        <taxon>Fungi</taxon>
        <taxon>Dikarya</taxon>
        <taxon>Basidiomycota</taxon>
        <taxon>Agaricomycotina</taxon>
        <taxon>Agaricomycetes</taxon>
        <taxon>Russulales</taxon>
        <taxon>Bondarzewiaceae</taxon>
        <taxon>Bondarzewia</taxon>
    </lineage>
</organism>
<dbReference type="EMBL" id="SGPL01000231">
    <property type="protein sequence ID" value="THH15071.1"/>
    <property type="molecule type" value="Genomic_DNA"/>
</dbReference>
<evidence type="ECO:0000256" key="1">
    <source>
        <dbReference type="SAM" id="SignalP"/>
    </source>
</evidence>
<protein>
    <submittedName>
        <fullName evidence="2">Uncharacterized protein</fullName>
    </submittedName>
</protein>
<dbReference type="AlphaFoldDB" id="A0A4S4LTV1"/>
<comment type="caution">
    <text evidence="2">The sequence shown here is derived from an EMBL/GenBank/DDBJ whole genome shotgun (WGS) entry which is preliminary data.</text>
</comment>
<feature type="signal peptide" evidence="1">
    <location>
        <begin position="1"/>
        <end position="19"/>
    </location>
</feature>
<gene>
    <name evidence="2" type="ORF">EW146_g5343</name>
</gene>